<gene>
    <name evidence="2" type="ORF">LIER_35425</name>
</gene>
<dbReference type="SUPFAM" id="SSF53098">
    <property type="entry name" value="Ribonuclease H-like"/>
    <property type="match status" value="1"/>
</dbReference>
<keyword evidence="3" id="KW-1185">Reference proteome</keyword>
<proteinExistence type="predicted"/>
<accession>A0AAV3NUE2</accession>
<dbReference type="PROSITE" id="PS50994">
    <property type="entry name" value="INTEGRASE"/>
    <property type="match status" value="1"/>
</dbReference>
<reference evidence="2 3" key="1">
    <citation type="submission" date="2024-01" db="EMBL/GenBank/DDBJ databases">
        <title>The complete chloroplast genome sequence of Lithospermum erythrorhizon: insights into the phylogenetic relationship among Boraginaceae species and the maternal lineages of purple gromwells.</title>
        <authorList>
            <person name="Okada T."/>
            <person name="Watanabe K."/>
        </authorList>
    </citation>
    <scope>NUCLEOTIDE SEQUENCE [LARGE SCALE GENOMIC DNA]</scope>
</reference>
<evidence type="ECO:0000313" key="3">
    <source>
        <dbReference type="Proteomes" id="UP001454036"/>
    </source>
</evidence>
<organism evidence="2 3">
    <name type="scientific">Lithospermum erythrorhizon</name>
    <name type="common">Purple gromwell</name>
    <name type="synonym">Lithospermum officinale var. erythrorhizon</name>
    <dbReference type="NCBI Taxonomy" id="34254"/>
    <lineage>
        <taxon>Eukaryota</taxon>
        <taxon>Viridiplantae</taxon>
        <taxon>Streptophyta</taxon>
        <taxon>Embryophyta</taxon>
        <taxon>Tracheophyta</taxon>
        <taxon>Spermatophyta</taxon>
        <taxon>Magnoliopsida</taxon>
        <taxon>eudicotyledons</taxon>
        <taxon>Gunneridae</taxon>
        <taxon>Pentapetalae</taxon>
        <taxon>asterids</taxon>
        <taxon>lamiids</taxon>
        <taxon>Boraginales</taxon>
        <taxon>Boraginaceae</taxon>
        <taxon>Boraginoideae</taxon>
        <taxon>Lithospermeae</taxon>
        <taxon>Lithospermum</taxon>
    </lineage>
</organism>
<dbReference type="GO" id="GO:0003676">
    <property type="term" value="F:nucleic acid binding"/>
    <property type="evidence" value="ECO:0007669"/>
    <property type="project" value="InterPro"/>
</dbReference>
<feature type="domain" description="Integrase catalytic" evidence="1">
    <location>
        <begin position="124"/>
        <end position="200"/>
    </location>
</feature>
<dbReference type="InterPro" id="IPR052160">
    <property type="entry name" value="Gypsy_RT_Integrase-like"/>
</dbReference>
<comment type="caution">
    <text evidence="2">The sequence shown here is derived from an EMBL/GenBank/DDBJ whole genome shotgun (WGS) entry which is preliminary data.</text>
</comment>
<dbReference type="EMBL" id="BAABME010015524">
    <property type="protein sequence ID" value="GAA0141635.1"/>
    <property type="molecule type" value="Genomic_DNA"/>
</dbReference>
<dbReference type="InterPro" id="IPR012337">
    <property type="entry name" value="RNaseH-like_sf"/>
</dbReference>
<evidence type="ECO:0000259" key="1">
    <source>
        <dbReference type="PROSITE" id="PS50994"/>
    </source>
</evidence>
<name>A0AAV3NUE2_LITER</name>
<sequence length="239" mass="27410">MLGIDTSFALHKLHVDSMGFEQIIFEHIPHAQNEEVDHLSRLAITYYDELPEGVYVEVRENPAYEETIIIPVLEEPEDWRTPIAQYLATGQLPESVTEAQKIKNRSFRMGSTQHQPTTSMTPILNPIPFAMWGIDLVEKLPKAKGFLEYVVVAMDYFSKWVETALLKMTGSDSIMKFLWKHVITPFGVPRILVSDNGPQFERPYRINRVIGPGTYELERLNGDVIPCTWHASNLAKYYV</sequence>
<dbReference type="InterPro" id="IPR036397">
    <property type="entry name" value="RNaseH_sf"/>
</dbReference>
<dbReference type="Proteomes" id="UP001454036">
    <property type="component" value="Unassembled WGS sequence"/>
</dbReference>
<dbReference type="Gene3D" id="3.30.420.10">
    <property type="entry name" value="Ribonuclease H-like superfamily/Ribonuclease H"/>
    <property type="match status" value="1"/>
</dbReference>
<protein>
    <recommendedName>
        <fullName evidence="1">Integrase catalytic domain-containing protein</fullName>
    </recommendedName>
</protein>
<evidence type="ECO:0000313" key="2">
    <source>
        <dbReference type="EMBL" id="GAA0141635.1"/>
    </source>
</evidence>
<dbReference type="AlphaFoldDB" id="A0AAV3NUE2"/>
<dbReference type="GO" id="GO:0015074">
    <property type="term" value="P:DNA integration"/>
    <property type="evidence" value="ECO:0007669"/>
    <property type="project" value="InterPro"/>
</dbReference>
<dbReference type="PANTHER" id="PTHR47266">
    <property type="entry name" value="ENDONUCLEASE-RELATED"/>
    <property type="match status" value="1"/>
</dbReference>
<dbReference type="InterPro" id="IPR001584">
    <property type="entry name" value="Integrase_cat-core"/>
</dbReference>